<proteinExistence type="inferred from homology"/>
<sequence length="373" mass="41776">MNLYRVLAILLTMISCKEKENALEKQMSEENYFFVGTYTNKTSEGIYKYLLHDSGSMELIGLVAKSKNPSFLARSSDRKYIIAANEIKNESGVGTIESFLVTKDSLKFIGRSSSGGANPCFVNVDKSGYVLTANYSSGTIGLLYQNEKGKLSPLLNTLQHDENNELESTSKAHAHSAWFEKESNTIISIDLGINELWFTNLDSIEHKLVPYKQQSLKMDVGAGPRHLTFHPNRKWLYVVNELNNSITLVKKDNKGLYEKKQTISTLPQDYTEKSYCADIHISSDGKYLYASNRGHNSIAILGVDANTGFLKLIATESTKGDWPRNFSLSPDENYLLVANQYTDNIVSYSRNKSTGLLTYIDQVEASTPTCILF</sequence>
<dbReference type="RefSeq" id="WP_167961095.1">
    <property type="nucleotide sequence ID" value="NZ_JAATJJ010000001.1"/>
</dbReference>
<evidence type="ECO:0000313" key="4">
    <source>
        <dbReference type="Proteomes" id="UP000590442"/>
    </source>
</evidence>
<dbReference type="InterPro" id="IPR015943">
    <property type="entry name" value="WD40/YVTN_repeat-like_dom_sf"/>
</dbReference>
<keyword evidence="4" id="KW-1185">Reference proteome</keyword>
<dbReference type="Proteomes" id="UP000590442">
    <property type="component" value="Unassembled WGS sequence"/>
</dbReference>
<dbReference type="EC" id="3.1.1.31" evidence="3"/>
<reference evidence="3 4" key="1">
    <citation type="submission" date="2020-03" db="EMBL/GenBank/DDBJ databases">
        <title>Genomic Encyclopedia of Type Strains, Phase IV (KMG-IV): sequencing the most valuable type-strain genomes for metagenomic binning, comparative biology and taxonomic classification.</title>
        <authorList>
            <person name="Goeker M."/>
        </authorList>
    </citation>
    <scope>NUCLEOTIDE SEQUENCE [LARGE SCALE GENOMIC DNA]</scope>
    <source>
        <strain evidence="3 4">DSM 29762</strain>
    </source>
</reference>
<dbReference type="AlphaFoldDB" id="A0A846QUW5"/>
<dbReference type="GO" id="GO:0017057">
    <property type="term" value="F:6-phosphogluconolactonase activity"/>
    <property type="evidence" value="ECO:0007669"/>
    <property type="project" value="UniProtKB-EC"/>
</dbReference>
<protein>
    <submittedName>
        <fullName evidence="3">6-phosphogluconolactonase</fullName>
        <ecNumber evidence="3">3.1.1.31</ecNumber>
    </submittedName>
</protein>
<dbReference type="GO" id="GO:0005829">
    <property type="term" value="C:cytosol"/>
    <property type="evidence" value="ECO:0007669"/>
    <property type="project" value="TreeGrafter"/>
</dbReference>
<evidence type="ECO:0000256" key="1">
    <source>
        <dbReference type="ARBA" id="ARBA00005564"/>
    </source>
</evidence>
<dbReference type="Gene3D" id="2.130.10.10">
    <property type="entry name" value="YVTN repeat-like/Quinoprotein amine dehydrogenase"/>
    <property type="match status" value="1"/>
</dbReference>
<name>A0A846QUW5_9FLAO</name>
<dbReference type="PROSITE" id="PS51257">
    <property type="entry name" value="PROKAR_LIPOPROTEIN"/>
    <property type="match status" value="1"/>
</dbReference>
<keyword evidence="3" id="KW-0378">Hydrolase</keyword>
<organism evidence="3 4">
    <name type="scientific">Saonia flava</name>
    <dbReference type="NCBI Taxonomy" id="523696"/>
    <lineage>
        <taxon>Bacteria</taxon>
        <taxon>Pseudomonadati</taxon>
        <taxon>Bacteroidota</taxon>
        <taxon>Flavobacteriia</taxon>
        <taxon>Flavobacteriales</taxon>
        <taxon>Flavobacteriaceae</taxon>
        <taxon>Saonia</taxon>
    </lineage>
</organism>
<evidence type="ECO:0000313" key="3">
    <source>
        <dbReference type="EMBL" id="NJB70352.1"/>
    </source>
</evidence>
<comment type="caution">
    <text evidence="3">The sequence shown here is derived from an EMBL/GenBank/DDBJ whole genome shotgun (WGS) entry which is preliminary data.</text>
</comment>
<dbReference type="EMBL" id="JAATJJ010000001">
    <property type="protein sequence ID" value="NJB70352.1"/>
    <property type="molecule type" value="Genomic_DNA"/>
</dbReference>
<keyword evidence="2" id="KW-0313">Glucose metabolism</keyword>
<dbReference type="InterPro" id="IPR011048">
    <property type="entry name" value="Haem_d1_sf"/>
</dbReference>
<dbReference type="InterPro" id="IPR019405">
    <property type="entry name" value="Lactonase_7-beta_prop"/>
</dbReference>
<dbReference type="InterPro" id="IPR050282">
    <property type="entry name" value="Cycloisomerase_2"/>
</dbReference>
<dbReference type="Pfam" id="PF10282">
    <property type="entry name" value="Lactonase"/>
    <property type="match status" value="1"/>
</dbReference>
<dbReference type="GO" id="GO:0006006">
    <property type="term" value="P:glucose metabolic process"/>
    <property type="evidence" value="ECO:0007669"/>
    <property type="project" value="UniProtKB-KW"/>
</dbReference>
<comment type="similarity">
    <text evidence="1">Belongs to the cycloisomerase 2 family.</text>
</comment>
<dbReference type="SUPFAM" id="SSF51004">
    <property type="entry name" value="C-terminal (heme d1) domain of cytochrome cd1-nitrite reductase"/>
    <property type="match status" value="1"/>
</dbReference>
<keyword evidence="2" id="KW-0119">Carbohydrate metabolism</keyword>
<evidence type="ECO:0000256" key="2">
    <source>
        <dbReference type="ARBA" id="ARBA00022526"/>
    </source>
</evidence>
<gene>
    <name evidence="3" type="ORF">GGR42_000814</name>
</gene>
<accession>A0A846QUW5</accession>
<dbReference type="PANTHER" id="PTHR30344">
    <property type="entry name" value="6-PHOSPHOGLUCONOLACTONASE-RELATED"/>
    <property type="match status" value="1"/>
</dbReference>
<dbReference type="PANTHER" id="PTHR30344:SF1">
    <property type="entry name" value="6-PHOSPHOGLUCONOLACTONASE"/>
    <property type="match status" value="1"/>
</dbReference>